<evidence type="ECO:0000313" key="5">
    <source>
        <dbReference type="Proteomes" id="UP000095350"/>
    </source>
</evidence>
<dbReference type="GO" id="GO:0005886">
    <property type="term" value="C:plasma membrane"/>
    <property type="evidence" value="ECO:0007669"/>
    <property type="project" value="UniProtKB-SubCell"/>
</dbReference>
<dbReference type="RefSeq" id="WP_006856876.1">
    <property type="nucleotide sequence ID" value="NZ_CABIYH010000016.1"/>
</dbReference>
<name>A0A173URQ8_9FIRM</name>
<feature type="transmembrane region" description="Helical" evidence="2">
    <location>
        <begin position="406"/>
        <end position="424"/>
    </location>
</feature>
<feature type="transmembrane region" description="Helical" evidence="2">
    <location>
        <begin position="90"/>
        <end position="111"/>
    </location>
</feature>
<evidence type="ECO:0000313" key="6">
    <source>
        <dbReference type="Proteomes" id="UP000479531"/>
    </source>
</evidence>
<dbReference type="GO" id="GO:0022857">
    <property type="term" value="F:transmembrane transporter activity"/>
    <property type="evidence" value="ECO:0007669"/>
    <property type="project" value="InterPro"/>
</dbReference>
<protein>
    <submittedName>
        <fullName evidence="4">MFS transporter</fullName>
    </submittedName>
    <submittedName>
        <fullName evidence="3">Major Facilitator Superfamily</fullName>
    </submittedName>
</protein>
<keyword evidence="2" id="KW-0472">Membrane</keyword>
<keyword evidence="2" id="KW-1133">Transmembrane helix</keyword>
<feature type="transmembrane region" description="Helical" evidence="2">
    <location>
        <begin position="49"/>
        <end position="69"/>
    </location>
</feature>
<dbReference type="InterPro" id="IPR052528">
    <property type="entry name" value="Sugar_transport-like"/>
</dbReference>
<evidence type="ECO:0000313" key="4">
    <source>
        <dbReference type="EMBL" id="MVQ45099.1"/>
    </source>
</evidence>
<dbReference type="PANTHER" id="PTHR23526">
    <property type="entry name" value="INTEGRAL MEMBRANE TRANSPORT PROTEIN-RELATED"/>
    <property type="match status" value="1"/>
</dbReference>
<feature type="transmembrane region" description="Helical" evidence="2">
    <location>
        <begin position="364"/>
        <end position="386"/>
    </location>
</feature>
<dbReference type="InterPro" id="IPR011701">
    <property type="entry name" value="MFS"/>
</dbReference>
<dbReference type="PANTHER" id="PTHR23526:SF2">
    <property type="entry name" value="MAJOR FACILITATOR SUPERFAMILY (MFS) PROFILE DOMAIN-CONTAINING PROTEIN"/>
    <property type="match status" value="1"/>
</dbReference>
<keyword evidence="2" id="KW-0812">Transmembrane</keyword>
<feature type="transmembrane region" description="Helical" evidence="2">
    <location>
        <begin position="243"/>
        <end position="266"/>
    </location>
</feature>
<organism evidence="3 5">
    <name type="scientific">Roseburia intestinalis</name>
    <dbReference type="NCBI Taxonomy" id="166486"/>
    <lineage>
        <taxon>Bacteria</taxon>
        <taxon>Bacillati</taxon>
        <taxon>Bacillota</taxon>
        <taxon>Clostridia</taxon>
        <taxon>Lachnospirales</taxon>
        <taxon>Lachnospiraceae</taxon>
        <taxon>Roseburia</taxon>
    </lineage>
</organism>
<sequence>MTNKLSHIFECSDHITEKQYRTSRALFILDGCASTQIFTVTSGAFLSGLAYLVGAGTALTGIIAALPTLMNTIQIFSSVVYENRAGSKRITVEFALIQRLCLLMMLFVPTLMLGARISVAVIAVLYSCAHFCGAFINTGANNWLISLVKKERLGRYLGLKDSMTLVASTGGSLILSKILDAYRFADQEILGFRIIGILCIGICVVDITCLTLIREPENVKHVEPLNIRKAIQMPLTDQNYRNILIFFLLWSVASNFASPFFSIYMLENLGLSYFYITVMNMVASVARIAAANLWGKAADSYSWRLVTLGSIFMLGVAYIGWGLLTKENCIYWLPVVQAVSGVAWGGINIATFRMQFAFAPLEHRVSYVSFCSTMVGFVGFFSSMLGSTFVALAKDIRILNIPVDNIQMVFILSAFGIIASALYSRKIKEK</sequence>
<feature type="transmembrane region" description="Helical" evidence="2">
    <location>
        <begin position="272"/>
        <end position="293"/>
    </location>
</feature>
<accession>A0A173URQ8</accession>
<dbReference type="OrthoDB" id="1714505at2"/>
<evidence type="ECO:0000313" key="3">
    <source>
        <dbReference type="EMBL" id="CUN17120.1"/>
    </source>
</evidence>
<feature type="transmembrane region" description="Helical" evidence="2">
    <location>
        <begin position="305"/>
        <end position="324"/>
    </location>
</feature>
<dbReference type="Proteomes" id="UP000095350">
    <property type="component" value="Unassembled WGS sequence"/>
</dbReference>
<evidence type="ECO:0000256" key="1">
    <source>
        <dbReference type="ARBA" id="ARBA00004651"/>
    </source>
</evidence>
<feature type="transmembrane region" description="Helical" evidence="2">
    <location>
        <begin position="190"/>
        <end position="213"/>
    </location>
</feature>
<reference evidence="4 6" key="2">
    <citation type="submission" date="2019-10" db="EMBL/GenBank/DDBJ databases">
        <title>Roseburia spp. ameliorate alcoholic fatty liver via restoration of gut barrier function.</title>
        <authorList>
            <person name="Seo B."/>
            <person name="Ko G."/>
        </authorList>
    </citation>
    <scope>NUCLEOTIDE SEQUENCE [LARGE SCALE GENOMIC DNA]</scope>
    <source>
        <strain evidence="4 6">SNUG30017</strain>
    </source>
</reference>
<evidence type="ECO:0000256" key="2">
    <source>
        <dbReference type="SAM" id="Phobius"/>
    </source>
</evidence>
<dbReference type="InterPro" id="IPR036259">
    <property type="entry name" value="MFS_trans_sf"/>
</dbReference>
<dbReference type="Pfam" id="PF07690">
    <property type="entry name" value="MFS_1"/>
    <property type="match status" value="1"/>
</dbReference>
<dbReference type="EMBL" id="CYXZ01000016">
    <property type="protein sequence ID" value="CUN17120.1"/>
    <property type="molecule type" value="Genomic_DNA"/>
</dbReference>
<dbReference type="EMBL" id="WGGT01000004">
    <property type="protein sequence ID" value="MVQ45099.1"/>
    <property type="molecule type" value="Genomic_DNA"/>
</dbReference>
<dbReference type="STRING" id="166486.ERS852572_02254"/>
<feature type="transmembrane region" description="Helical" evidence="2">
    <location>
        <begin position="330"/>
        <end position="352"/>
    </location>
</feature>
<dbReference type="PaxDb" id="166486-ERS852572_02254"/>
<dbReference type="Gene3D" id="1.20.1250.20">
    <property type="entry name" value="MFS general substrate transporter like domains"/>
    <property type="match status" value="2"/>
</dbReference>
<dbReference type="SUPFAM" id="SSF103473">
    <property type="entry name" value="MFS general substrate transporter"/>
    <property type="match status" value="1"/>
</dbReference>
<dbReference type="AlphaFoldDB" id="A0A173URQ8"/>
<proteinExistence type="predicted"/>
<gene>
    <name evidence="3" type="ORF">ERS852572_02254</name>
    <name evidence="4" type="ORF">GCK47_05125</name>
</gene>
<dbReference type="GeneID" id="61431542"/>
<dbReference type="Proteomes" id="UP000479531">
    <property type="component" value="Unassembled WGS sequence"/>
</dbReference>
<comment type="subcellular location">
    <subcellularLocation>
        <location evidence="1">Cell membrane</location>
        <topology evidence="1">Multi-pass membrane protein</topology>
    </subcellularLocation>
</comment>
<reference evidence="3 5" key="1">
    <citation type="submission" date="2015-09" db="EMBL/GenBank/DDBJ databases">
        <authorList>
            <consortium name="Pathogen Informatics"/>
        </authorList>
    </citation>
    <scope>NUCLEOTIDE SEQUENCE [LARGE SCALE GENOMIC DNA]</scope>
    <source>
        <strain evidence="3 5">2789STDY5834960</strain>
    </source>
</reference>